<dbReference type="Pfam" id="PF01580">
    <property type="entry name" value="FtsK_SpoIIIE"/>
    <property type="match status" value="2"/>
</dbReference>
<dbReference type="CDD" id="cd00060">
    <property type="entry name" value="FHA"/>
    <property type="match status" value="1"/>
</dbReference>
<dbReference type="PANTHER" id="PTHR22683:SF1">
    <property type="entry name" value="TYPE VII SECRETION SYSTEM PROTEIN ESSC"/>
    <property type="match status" value="1"/>
</dbReference>
<dbReference type="Proteomes" id="UP001500751">
    <property type="component" value="Unassembled WGS sequence"/>
</dbReference>
<accession>A0ABN2TLT1</accession>
<dbReference type="PANTHER" id="PTHR22683">
    <property type="entry name" value="SPORULATION PROTEIN RELATED"/>
    <property type="match status" value="1"/>
</dbReference>
<name>A0ABN2TLT1_9ACTN</name>
<comment type="caution">
    <text evidence="6">The sequence shown here is derived from an EMBL/GenBank/DDBJ whole genome shotgun (WGS) entry which is preliminary data.</text>
</comment>
<dbReference type="EMBL" id="BAAAQN010000002">
    <property type="protein sequence ID" value="GAA2013277.1"/>
    <property type="molecule type" value="Genomic_DNA"/>
</dbReference>
<proteinExistence type="predicted"/>
<feature type="binding site" evidence="3">
    <location>
        <begin position="603"/>
        <end position="610"/>
    </location>
    <ligand>
        <name>ATP</name>
        <dbReference type="ChEBI" id="CHEBI:30616"/>
    </ligand>
</feature>
<feature type="domain" description="FtsK" evidence="5">
    <location>
        <begin position="585"/>
        <end position="777"/>
    </location>
</feature>
<keyword evidence="2 3" id="KW-0067">ATP-binding</keyword>
<feature type="domain" description="FtsK" evidence="5">
    <location>
        <begin position="923"/>
        <end position="1117"/>
    </location>
</feature>
<dbReference type="Gene3D" id="3.40.50.300">
    <property type="entry name" value="P-loop containing nucleotide triphosphate hydrolases"/>
    <property type="match status" value="4"/>
</dbReference>
<sequence length="1413" mass="152041">MLFVDGNLIDQRHSLASSPLREGSVVSLHNPSGCLPAEPYGTVEVRVAGGPDAGGVHRINPGYADIGRSRRNRVKIDDPGIADFALRVSLDVHGMIRVAPYEGVVATLEQQPLAGEAEWKPGMQLVIGTTILEVGYYTPPDAALTPSEDGAFLDYNRPPRILPPDRQTKFKLPSPVKDEHKRPFPVVMLVAPVMMAVVMALVMQRPQYLLMAAMSPMMMLGNYAQDKKTGKKTFAQQVADYEQKKARIEQDARDALALERAHRRQECPDPATLLDIGIGPRQRLWERRRRDADHLLLRVGTLDQDSEVVLDDPEQDEHRRQVAWTVPEAPVKIPLKERGVIGLAGPSGTPRALARWLVAQTAGLSSPDDVQFVLLTDSHAQQDWEWMRWLPHLRPTAGQNTSVLIGTDAETVAQRIAELSQQLSARMKELQKNSGEKVGFKDPDVVVILDGSRRLRSMPGVIQILQQGPLVGIYAICLDGEDRFLPGECQAIVVVEPQGLRVQQVGADMMRGVRPDAVSPVWCQRLVRGLAAVRDVSGNEEAAGIPSSARLLDVLGLEPPTAQAVAARWAMGGETTMALLGESFDGPFGIDIRRDGPHGLIAGTTGAGKSELLQTIVASLAVANKPTAMTFVLVDYKGGSAFKDCVQLPHTVGMVTDLDNHLVERALESLGAELKRREHILAEAGAKDIEDYGDIRKKNTHLAPMPRLLIVIDEFASMVRELPDFVTGLVNIAQRGRSLGIHLLLATQRPSGVVSPEIRANTNLRIALRVTDGPESTDVIDDPAAGFISKSTPGRAYVRLGANSLVPFQAGRVGGRRPGANVVSQASVWSTRVDWGTLAAAPPKKPDGPKAEEDAEITDLKVLVDAIREANASMQIPPQHSPWLPALQDTVLLSDVPPVRRHGGHDLAPVPWGIDDLPALQARRAAVLDFGSLGHMLIGGAPRSGRSQILRTMAGAIALTQSSADVHIYGIDCGSGALLPLTALPHCGAVVQRQQTERAIRLISRLNQEIASRQERLAAQGFAGIVEQRMSVSPDQRLPHILVFLDRWDGFLGSLGEIDGGVLVDQIQKLMREGQGAGVHLIITGDRQVFSGRLGSLTEDKLSFRLPDKQDFGLIGLHPRKIPDEMAIGRAFRADSGLETQVALLTADVSGQAQAAALTAIAEQAKARDAAIPRPRRPFRVDVLPSRISLAEAWELREEASSGKQLWALVGVGGDELVGSGPDLGDGIPAFVIAGPPKSGRSTMLQAMARSLVVQGSAVILIAPRPSPLRKMGSDQGVLAVFENGADLSEDDLRTALAQASGRPVTVLIDDAEMVKDAPAGTVLKEIITYGAERGQALVIGGSPDDLNSGFSGWHVDARKGRRGALLSPQSPMDGDLIGTRIPRSLVGGQVVPGRALLHLGDGELRTIQVPTD</sequence>
<keyword evidence="7" id="KW-1185">Reference proteome</keyword>
<organism evidence="6 7">
    <name type="scientific">Catenulispora yoronensis</name>
    <dbReference type="NCBI Taxonomy" id="450799"/>
    <lineage>
        <taxon>Bacteria</taxon>
        <taxon>Bacillati</taxon>
        <taxon>Actinomycetota</taxon>
        <taxon>Actinomycetes</taxon>
        <taxon>Catenulisporales</taxon>
        <taxon>Catenulisporaceae</taxon>
        <taxon>Catenulispora</taxon>
    </lineage>
</organism>
<dbReference type="InterPro" id="IPR002543">
    <property type="entry name" value="FtsK_dom"/>
</dbReference>
<keyword evidence="1 3" id="KW-0547">Nucleotide-binding</keyword>
<evidence type="ECO:0000256" key="3">
    <source>
        <dbReference type="PROSITE-ProRule" id="PRU00289"/>
    </source>
</evidence>
<gene>
    <name evidence="6" type="ORF">GCM10009839_04950</name>
</gene>
<evidence type="ECO:0000259" key="5">
    <source>
        <dbReference type="PROSITE" id="PS50901"/>
    </source>
</evidence>
<dbReference type="InterPro" id="IPR003593">
    <property type="entry name" value="AAA+_ATPase"/>
</dbReference>
<feature type="binding site" evidence="3">
    <location>
        <begin position="940"/>
        <end position="947"/>
    </location>
    <ligand>
        <name>ATP</name>
        <dbReference type="ChEBI" id="CHEBI:30616"/>
    </ligand>
</feature>
<protein>
    <submittedName>
        <fullName evidence="6">FtsK/SpoIIIE domain-containing protein</fullName>
    </submittedName>
</protein>
<dbReference type="CDD" id="cd01127">
    <property type="entry name" value="TrwB_TraG_TraD_VirD4"/>
    <property type="match status" value="1"/>
</dbReference>
<dbReference type="SMART" id="SM00382">
    <property type="entry name" value="AAA"/>
    <property type="match status" value="3"/>
</dbReference>
<feature type="coiled-coil region" evidence="4">
    <location>
        <begin position="231"/>
        <end position="258"/>
    </location>
</feature>
<evidence type="ECO:0000256" key="1">
    <source>
        <dbReference type="ARBA" id="ARBA00022741"/>
    </source>
</evidence>
<evidence type="ECO:0000313" key="7">
    <source>
        <dbReference type="Proteomes" id="UP001500751"/>
    </source>
</evidence>
<keyword evidence="4" id="KW-0175">Coiled coil</keyword>
<dbReference type="InterPro" id="IPR027417">
    <property type="entry name" value="P-loop_NTPase"/>
</dbReference>
<dbReference type="SUPFAM" id="SSF52540">
    <property type="entry name" value="P-loop containing nucleoside triphosphate hydrolases"/>
    <property type="match status" value="3"/>
</dbReference>
<evidence type="ECO:0000256" key="2">
    <source>
        <dbReference type="ARBA" id="ARBA00022840"/>
    </source>
</evidence>
<dbReference type="InterPro" id="IPR050206">
    <property type="entry name" value="FtsK/SpoIIIE/SftA"/>
</dbReference>
<dbReference type="PROSITE" id="PS50901">
    <property type="entry name" value="FTSK"/>
    <property type="match status" value="2"/>
</dbReference>
<evidence type="ECO:0000313" key="6">
    <source>
        <dbReference type="EMBL" id="GAA2013277.1"/>
    </source>
</evidence>
<evidence type="ECO:0000256" key="4">
    <source>
        <dbReference type="SAM" id="Coils"/>
    </source>
</evidence>
<reference evidence="6 7" key="1">
    <citation type="journal article" date="2019" name="Int. J. Syst. Evol. Microbiol.">
        <title>The Global Catalogue of Microorganisms (GCM) 10K type strain sequencing project: providing services to taxonomists for standard genome sequencing and annotation.</title>
        <authorList>
            <consortium name="The Broad Institute Genomics Platform"/>
            <consortium name="The Broad Institute Genome Sequencing Center for Infectious Disease"/>
            <person name="Wu L."/>
            <person name="Ma J."/>
        </authorList>
    </citation>
    <scope>NUCLEOTIDE SEQUENCE [LARGE SCALE GENOMIC DNA]</scope>
    <source>
        <strain evidence="6 7">JCM 16014</strain>
    </source>
</reference>